<dbReference type="RefSeq" id="WP_147704861.1">
    <property type="nucleotide sequence ID" value="NZ_VDUY01000005.1"/>
</dbReference>
<dbReference type="Proteomes" id="UP000321548">
    <property type="component" value="Unassembled WGS sequence"/>
</dbReference>
<evidence type="ECO:0000256" key="1">
    <source>
        <dbReference type="ARBA" id="ARBA00022679"/>
    </source>
</evidence>
<evidence type="ECO:0000313" key="2">
    <source>
        <dbReference type="EMBL" id="TXL64612.1"/>
    </source>
</evidence>
<keyword evidence="3" id="KW-1185">Reference proteome</keyword>
<proteinExistence type="predicted"/>
<organism evidence="2 3">
    <name type="scientific">Zeimonas arvi</name>
    <dbReference type="NCBI Taxonomy" id="2498847"/>
    <lineage>
        <taxon>Bacteria</taxon>
        <taxon>Pseudomonadati</taxon>
        <taxon>Pseudomonadota</taxon>
        <taxon>Betaproteobacteria</taxon>
        <taxon>Burkholderiales</taxon>
        <taxon>Burkholderiaceae</taxon>
        <taxon>Zeimonas</taxon>
    </lineage>
</organism>
<dbReference type="InterPro" id="IPR050483">
    <property type="entry name" value="CoA-transferase_III_domain"/>
</dbReference>
<reference evidence="2 3" key="1">
    <citation type="submission" date="2019-06" db="EMBL/GenBank/DDBJ databases">
        <title>Quisquiliibacterium sp. nov., isolated from a maize field.</title>
        <authorList>
            <person name="Lin S.-Y."/>
            <person name="Tsai C.-F."/>
            <person name="Young C.-C."/>
        </authorList>
    </citation>
    <scope>NUCLEOTIDE SEQUENCE [LARGE SCALE GENOMIC DNA]</scope>
    <source>
        <strain evidence="2 3">CC-CFT501</strain>
    </source>
</reference>
<keyword evidence="1 2" id="KW-0808">Transferase</keyword>
<dbReference type="InterPro" id="IPR023606">
    <property type="entry name" value="CoA-Trfase_III_dom_1_sf"/>
</dbReference>
<dbReference type="Gene3D" id="3.30.1540.10">
    <property type="entry name" value="formyl-coa transferase, domain 3"/>
    <property type="match status" value="1"/>
</dbReference>
<comment type="caution">
    <text evidence="2">The sequence shown here is derived from an EMBL/GenBank/DDBJ whole genome shotgun (WGS) entry which is preliminary data.</text>
</comment>
<dbReference type="InterPro" id="IPR044855">
    <property type="entry name" value="CoA-Trfase_III_dom3_sf"/>
</dbReference>
<dbReference type="PANTHER" id="PTHR48207">
    <property type="entry name" value="SUCCINATE--HYDROXYMETHYLGLUTARATE COA-TRANSFERASE"/>
    <property type="match status" value="1"/>
</dbReference>
<dbReference type="SUPFAM" id="SSF89796">
    <property type="entry name" value="CoA-transferase family III (CaiB/BaiF)"/>
    <property type="match status" value="1"/>
</dbReference>
<gene>
    <name evidence="2" type="ORF">FHP08_12730</name>
</gene>
<dbReference type="Gene3D" id="3.40.50.10540">
    <property type="entry name" value="Crotonobetainyl-coa:carnitine coa-transferase, domain 1"/>
    <property type="match status" value="1"/>
</dbReference>
<dbReference type="InterPro" id="IPR003673">
    <property type="entry name" value="CoA-Trfase_fam_III"/>
</dbReference>
<dbReference type="GO" id="GO:0008410">
    <property type="term" value="F:CoA-transferase activity"/>
    <property type="evidence" value="ECO:0007669"/>
    <property type="project" value="TreeGrafter"/>
</dbReference>
<protein>
    <submittedName>
        <fullName evidence="2">CoA transferase</fullName>
    </submittedName>
</protein>
<dbReference type="Pfam" id="PF02515">
    <property type="entry name" value="CoA_transf_3"/>
    <property type="match status" value="1"/>
</dbReference>
<name>A0A5C8NTX8_9BURK</name>
<dbReference type="OrthoDB" id="5294844at2"/>
<dbReference type="AlphaFoldDB" id="A0A5C8NTX8"/>
<dbReference type="EMBL" id="VDUY01000005">
    <property type="protein sequence ID" value="TXL64612.1"/>
    <property type="molecule type" value="Genomic_DNA"/>
</dbReference>
<accession>A0A5C8NTX8</accession>
<evidence type="ECO:0000313" key="3">
    <source>
        <dbReference type="Proteomes" id="UP000321548"/>
    </source>
</evidence>
<dbReference type="PANTHER" id="PTHR48207:SF4">
    <property type="entry name" value="BLL6097 PROTEIN"/>
    <property type="match status" value="1"/>
</dbReference>
<sequence>MAQRDGAAAGPLAGIRIVDMTTVLMGPYATQTLADYGADVIKVEPPEGDLVRQIGPARHAGMGPIFLNTNRGKRSICLDLKKPERREVLLRLAAEADALVYNVRPQAMARLGLSWEAVSAVNPRIVYAGVFGYGQDGPYADKPAYDDLIQGACGLPHLIARAGDGTPRYVPTALSDRVVALAAVGAIAATLVDRERTGRGQRVDIPMMETMAGFVLGDHLGGLTFEPPLDAGGYGRQLSPDRRSYRTRDGFVCALVYNDKQWNAFLAAIGREDLPKQDPRFAGFAARIANIDHVNAELARIFETRTTAEWLALLEAADVPVMPMNDLQGLLSDPHLAATGFFRAVEHPSEGRIRDMRIAATWSATQPSPSRPAPRLGEQSDEILREAGFDDARIRELIERGAVRPPDIQH</sequence>